<keyword evidence="3" id="KW-1185">Reference proteome</keyword>
<organism evidence="2 3">
    <name type="scientific">Olea europaea subsp. europaea</name>
    <dbReference type="NCBI Taxonomy" id="158383"/>
    <lineage>
        <taxon>Eukaryota</taxon>
        <taxon>Viridiplantae</taxon>
        <taxon>Streptophyta</taxon>
        <taxon>Embryophyta</taxon>
        <taxon>Tracheophyta</taxon>
        <taxon>Spermatophyta</taxon>
        <taxon>Magnoliopsida</taxon>
        <taxon>eudicotyledons</taxon>
        <taxon>Gunneridae</taxon>
        <taxon>Pentapetalae</taxon>
        <taxon>asterids</taxon>
        <taxon>lamiids</taxon>
        <taxon>Lamiales</taxon>
        <taxon>Oleaceae</taxon>
        <taxon>Oleeae</taxon>
        <taxon>Olea</taxon>
    </lineage>
</organism>
<accession>A0A8S0R1Z0</accession>
<dbReference type="Gramene" id="OE9A027345T1">
    <property type="protein sequence ID" value="OE9A027345C1"/>
    <property type="gene ID" value="OE9A027345"/>
</dbReference>
<evidence type="ECO:0000313" key="2">
    <source>
        <dbReference type="EMBL" id="CAA2972102.1"/>
    </source>
</evidence>
<evidence type="ECO:0000313" key="3">
    <source>
        <dbReference type="Proteomes" id="UP000594638"/>
    </source>
</evidence>
<feature type="compositionally biased region" description="Acidic residues" evidence="1">
    <location>
        <begin position="87"/>
        <end position="99"/>
    </location>
</feature>
<evidence type="ECO:0000256" key="1">
    <source>
        <dbReference type="SAM" id="MobiDB-lite"/>
    </source>
</evidence>
<proteinExistence type="predicted"/>
<sequence length="106" mass="11815">MSVLGMKLGRRIRGLGDGRVRDICTSSFNVHNLEKELETEHVARKAADATLVEMEQRMQNKMKLCGKVLGFVVPPFTPLSIANNADDKDDAVEDEENNFGDDQSHI</sequence>
<dbReference type="Proteomes" id="UP000594638">
    <property type="component" value="Unassembled WGS sequence"/>
</dbReference>
<gene>
    <name evidence="2" type="ORF">OLEA9_A027345</name>
</gene>
<comment type="caution">
    <text evidence="2">The sequence shown here is derived from an EMBL/GenBank/DDBJ whole genome shotgun (WGS) entry which is preliminary data.</text>
</comment>
<name>A0A8S0R1Z0_OLEEU</name>
<protein>
    <submittedName>
        <fullName evidence="2">Uncharacterized protein</fullName>
    </submittedName>
</protein>
<feature type="region of interest" description="Disordered" evidence="1">
    <location>
        <begin position="82"/>
        <end position="106"/>
    </location>
</feature>
<reference evidence="2 3" key="1">
    <citation type="submission" date="2019-12" db="EMBL/GenBank/DDBJ databases">
        <authorList>
            <person name="Alioto T."/>
            <person name="Alioto T."/>
            <person name="Gomez Garrido J."/>
        </authorList>
    </citation>
    <scope>NUCLEOTIDE SEQUENCE [LARGE SCALE GENOMIC DNA]</scope>
</reference>
<dbReference type="AlphaFoldDB" id="A0A8S0R1Z0"/>
<dbReference type="EMBL" id="CACTIH010002038">
    <property type="protein sequence ID" value="CAA2972102.1"/>
    <property type="molecule type" value="Genomic_DNA"/>
</dbReference>